<sequence>MDQKKVRCERPVDIRMYPIPNLTKLEVDESAIGADEEPEIVIRTATNQLKEYAASKGHSLHSITLMPPEQQSEYLKDFYTVVKGREDNGLGIPTSLSLKYIRTGLQRYFLKHSGVDIIKDRSFDEANSVFDVGLRAAPRRCHRLRIEFDDLKKIYLSSAMNLEQPDTLQNKVFFDVNLYVCNRGKDFLRVMSKSDFQVSLDPDGRRYVWLKFNSKFSFRELVGGIAESDTIVKGNQIGERMYERQGDPRCPVVSFLKYLTHLHPMTEAFWQRPKRNFVATDYVWYDNTPLGNSTLSKIMTRTCQTAGLYENYTNHAIKSSYIPFIENLCKEAITKVSCINDKKERSSPMPAGPLPPRLADLRDDSGTTETSSVGSEPPDTDDIDQAVGLRQAKMKVLEMVHGLEVKDIKSFVDWMKTFRVNYDSGGLVVLCSPVDQSSSFDSFDSDTSKTKMEDKDCTSTNNTNPNPKVENGNDKSIETKPVAPRPHPPLKKQISFEKDEPMPKPIRDISTSSSEKSIDDKNSDFGISIKQVEFYSLNDTHCSTQDINPIRVTVPSQDTVLISGLQDSVQLLVHNREGPPMVPEPMHSRVFYSHHEMDVAVVAALVSARNSFKSTNQTVVEKPENFSKLLDKYKPVKKRSLTDLTTNLKKEDYEMPSRKKFASLDVPDTGTPKIKLPTQNSLPAKTDKKY</sequence>
<name>A0ABQ9FF71_TEGGR</name>
<feature type="region of interest" description="Disordered" evidence="1">
    <location>
        <begin position="438"/>
        <end position="519"/>
    </location>
</feature>
<organism evidence="2 3">
    <name type="scientific">Tegillarca granosa</name>
    <name type="common">Malaysian cockle</name>
    <name type="synonym">Anadara granosa</name>
    <dbReference type="NCBI Taxonomy" id="220873"/>
    <lineage>
        <taxon>Eukaryota</taxon>
        <taxon>Metazoa</taxon>
        <taxon>Spiralia</taxon>
        <taxon>Lophotrochozoa</taxon>
        <taxon>Mollusca</taxon>
        <taxon>Bivalvia</taxon>
        <taxon>Autobranchia</taxon>
        <taxon>Pteriomorphia</taxon>
        <taxon>Arcoida</taxon>
        <taxon>Arcoidea</taxon>
        <taxon>Arcidae</taxon>
        <taxon>Tegillarca</taxon>
    </lineage>
</organism>
<dbReference type="EMBL" id="JARBDR010000337">
    <property type="protein sequence ID" value="KAJ8315271.1"/>
    <property type="molecule type" value="Genomic_DNA"/>
</dbReference>
<accession>A0ABQ9FF71</accession>
<dbReference type="InterPro" id="IPR052787">
    <property type="entry name" value="MAVS"/>
</dbReference>
<evidence type="ECO:0008006" key="4">
    <source>
        <dbReference type="Google" id="ProtNLM"/>
    </source>
</evidence>
<dbReference type="PANTHER" id="PTHR21446">
    <property type="entry name" value="DUF3504 DOMAIN-CONTAINING PROTEIN"/>
    <property type="match status" value="1"/>
</dbReference>
<keyword evidence="3" id="KW-1185">Reference proteome</keyword>
<evidence type="ECO:0000313" key="3">
    <source>
        <dbReference type="Proteomes" id="UP001217089"/>
    </source>
</evidence>
<comment type="caution">
    <text evidence="2">The sequence shown here is derived from an EMBL/GenBank/DDBJ whole genome shotgun (WGS) entry which is preliminary data.</text>
</comment>
<feature type="region of interest" description="Disordered" evidence="1">
    <location>
        <begin position="650"/>
        <end position="690"/>
    </location>
</feature>
<evidence type="ECO:0000256" key="1">
    <source>
        <dbReference type="SAM" id="MobiDB-lite"/>
    </source>
</evidence>
<reference evidence="2 3" key="1">
    <citation type="submission" date="2022-12" db="EMBL/GenBank/DDBJ databases">
        <title>Chromosome-level genome of Tegillarca granosa.</title>
        <authorList>
            <person name="Kim J."/>
        </authorList>
    </citation>
    <scope>NUCLEOTIDE SEQUENCE [LARGE SCALE GENOMIC DNA]</scope>
    <source>
        <strain evidence="2">Teg-2019</strain>
        <tissue evidence="2">Adductor muscle</tissue>
    </source>
</reference>
<feature type="compositionally biased region" description="Basic and acidic residues" evidence="1">
    <location>
        <begin position="446"/>
        <end position="457"/>
    </location>
</feature>
<gene>
    <name evidence="2" type="ORF">KUTeg_007421</name>
</gene>
<dbReference type="Proteomes" id="UP001217089">
    <property type="component" value="Unassembled WGS sequence"/>
</dbReference>
<protein>
    <recommendedName>
        <fullName evidence="4">DUF3504 domain-containing protein</fullName>
    </recommendedName>
</protein>
<feature type="compositionally biased region" description="Basic and acidic residues" evidence="1">
    <location>
        <begin position="494"/>
        <end position="507"/>
    </location>
</feature>
<dbReference type="PANTHER" id="PTHR21446:SF6">
    <property type="entry name" value="MITOCHONDRIAL ANTIVIRAL-SIGNALING PROTEIN"/>
    <property type="match status" value="1"/>
</dbReference>
<feature type="compositionally biased region" description="Low complexity" evidence="1">
    <location>
        <begin position="367"/>
        <end position="376"/>
    </location>
</feature>
<evidence type="ECO:0000313" key="2">
    <source>
        <dbReference type="EMBL" id="KAJ8315271.1"/>
    </source>
</evidence>
<proteinExistence type="predicted"/>
<feature type="region of interest" description="Disordered" evidence="1">
    <location>
        <begin position="343"/>
        <end position="384"/>
    </location>
</feature>